<gene>
    <name evidence="4" type="primary">mshL</name>
    <name evidence="4" type="ORF">JY500_04515</name>
</gene>
<dbReference type="EMBL" id="CP071060">
    <property type="protein sequence ID" value="QSI77910.1"/>
    <property type="molecule type" value="Genomic_DNA"/>
</dbReference>
<dbReference type="InterPro" id="IPR050810">
    <property type="entry name" value="Bact_Secretion_Sys_Channel"/>
</dbReference>
<dbReference type="PANTHER" id="PTHR30332">
    <property type="entry name" value="PROBABLE GENERAL SECRETION PATHWAY PROTEIN D"/>
    <property type="match status" value="1"/>
</dbReference>
<protein>
    <submittedName>
        <fullName evidence="4">Pilus (MSHA type) biogenesis protein MshL</fullName>
    </submittedName>
</protein>
<dbReference type="InterPro" id="IPR001775">
    <property type="entry name" value="GspD/PilQ"/>
</dbReference>
<dbReference type="InterPro" id="IPR004846">
    <property type="entry name" value="T2SS/T3SS_dom"/>
</dbReference>
<organism evidence="4 5">
    <name type="scientific">Niveibacterium microcysteis</name>
    <dbReference type="NCBI Taxonomy" id="2811415"/>
    <lineage>
        <taxon>Bacteria</taxon>
        <taxon>Pseudomonadati</taxon>
        <taxon>Pseudomonadota</taxon>
        <taxon>Betaproteobacteria</taxon>
        <taxon>Rhodocyclales</taxon>
        <taxon>Rhodocyclaceae</taxon>
        <taxon>Niveibacterium</taxon>
    </lineage>
</organism>
<dbReference type="RefSeq" id="WP_206255197.1">
    <property type="nucleotide sequence ID" value="NZ_CP071060.1"/>
</dbReference>
<dbReference type="InterPro" id="IPR013358">
    <property type="entry name" value="Pilus_biogenesis_MshL"/>
</dbReference>
<evidence type="ECO:0000259" key="3">
    <source>
        <dbReference type="Pfam" id="PF07655"/>
    </source>
</evidence>
<feature type="domain" description="Secretin N-terminal" evidence="3">
    <location>
        <begin position="148"/>
        <end position="228"/>
    </location>
</feature>
<feature type="signal peptide" evidence="1">
    <location>
        <begin position="1"/>
        <end position="23"/>
    </location>
</feature>
<evidence type="ECO:0000259" key="2">
    <source>
        <dbReference type="Pfam" id="PF00263"/>
    </source>
</evidence>
<evidence type="ECO:0000313" key="4">
    <source>
        <dbReference type="EMBL" id="QSI77910.1"/>
    </source>
</evidence>
<accession>A0ABX7M833</accession>
<name>A0ABX7M833_9RHOO</name>
<dbReference type="Gene3D" id="3.55.50.30">
    <property type="match status" value="1"/>
</dbReference>
<dbReference type="Proteomes" id="UP000663570">
    <property type="component" value="Chromosome"/>
</dbReference>
<dbReference type="PROSITE" id="PS51257">
    <property type="entry name" value="PROKAR_LIPOPROTEIN"/>
    <property type="match status" value="1"/>
</dbReference>
<proteinExistence type="predicted"/>
<evidence type="ECO:0000256" key="1">
    <source>
        <dbReference type="SAM" id="SignalP"/>
    </source>
</evidence>
<feature type="chain" id="PRO_5045462664" evidence="1">
    <location>
        <begin position="24"/>
        <end position="638"/>
    </location>
</feature>
<dbReference type="InterPro" id="IPR011514">
    <property type="entry name" value="Secretin_N_2"/>
</dbReference>
<evidence type="ECO:0000313" key="5">
    <source>
        <dbReference type="Proteomes" id="UP000663570"/>
    </source>
</evidence>
<feature type="domain" description="Type II/III secretion system secretin-like" evidence="2">
    <location>
        <begin position="418"/>
        <end position="596"/>
    </location>
</feature>
<keyword evidence="1" id="KW-0732">Signal</keyword>
<dbReference type="NCBIfam" id="TIGR02519">
    <property type="entry name" value="pilus_MshL"/>
    <property type="match status" value="1"/>
</dbReference>
<reference evidence="4 5" key="1">
    <citation type="submission" date="2021-02" db="EMBL/GenBank/DDBJ databases">
        <title>Niveibacterium changnyeongensis HC41.</title>
        <authorList>
            <person name="Kang M."/>
        </authorList>
    </citation>
    <scope>NUCLEOTIDE SEQUENCE [LARGE SCALE GENOMIC DNA]</scope>
    <source>
        <strain evidence="4 5">HC41</strain>
    </source>
</reference>
<dbReference type="Pfam" id="PF00263">
    <property type="entry name" value="Secretin"/>
    <property type="match status" value="1"/>
</dbReference>
<dbReference type="PANTHER" id="PTHR30332:SF17">
    <property type="entry name" value="TYPE IV PILIATION SYSTEM PROTEIN DR_0774-RELATED"/>
    <property type="match status" value="1"/>
</dbReference>
<sequence>MMRRAVSALSAATLLGLAGCAQNPVQPDAAKHIAAAPAAAPTAAGTPAPIPDPVAQSFALPRPKASAHTDTHSVVVHNVKVQDLLFALARDARINVDVHPGLEGTVTLNALDQTLPQLLARIAKQVDMRWEMQGNTLLVMPDSPFLRNYKIDYVNMNRDTTGAVSILSEIAATSSGAERNGGAGRTGGIGGSNNGSFSRVENQSQNRFWDTLIQNVKDLLRETDRVITEPANTVVIDESRPGAAQASRQMARGNAAVQQDKYQLDRCKKLYPDDADAMRNCYATATRRGAPDGDNDESLGQWPTQVVRFRESASVIANKEAGILAVRATARQHEKIQEFIDKVVNSARRQVLIEATIAEVELSDNYQQGIDWSKLNLSGTGLTIVQKAAGAITGPTSSLIEIGFTSSGGSFMGTVKLLDSFGTTKVLSSPKISALNNQTAVLKVVDNTVYFTINTTSSQNQTQTQITYDTELHSVPVGLVLNVTPQIADNDTVTLNVRPSLTRISGYANDPNPVLKPLGITNQVPIIRSREIDSVIRVENGNVAVMGGLMEDAIDLNKDTVPVVAGLPFVGALFQNRNDTRRKSELVILLRPTIVRQASLDGDYRNQRGNLPATDFFKGESGPSLLNLEQLPSPASTQ</sequence>
<keyword evidence="5" id="KW-1185">Reference proteome</keyword>
<dbReference type="Pfam" id="PF07655">
    <property type="entry name" value="Secretin_N_2"/>
    <property type="match status" value="1"/>
</dbReference>
<dbReference type="PRINTS" id="PR00811">
    <property type="entry name" value="BCTERIALGSPD"/>
</dbReference>